<feature type="region of interest" description="Disordered" evidence="1">
    <location>
        <begin position="76"/>
        <end position="112"/>
    </location>
</feature>
<name>A0A814W8J0_9BILA</name>
<evidence type="ECO:0000256" key="1">
    <source>
        <dbReference type="SAM" id="MobiDB-lite"/>
    </source>
</evidence>
<dbReference type="Proteomes" id="UP000663870">
    <property type="component" value="Unassembled WGS sequence"/>
</dbReference>
<feature type="compositionally biased region" description="Low complexity" evidence="1">
    <location>
        <begin position="351"/>
        <end position="363"/>
    </location>
</feature>
<dbReference type="AlphaFoldDB" id="A0A814W8J0"/>
<dbReference type="Proteomes" id="UP000663854">
    <property type="component" value="Unassembled WGS sequence"/>
</dbReference>
<protein>
    <submittedName>
        <fullName evidence="2">Uncharacterized protein</fullName>
    </submittedName>
</protein>
<accession>A0A814W8J0</accession>
<dbReference type="EMBL" id="CAJNOL010002200">
    <property type="protein sequence ID" value="CAF1474566.1"/>
    <property type="molecule type" value="Genomic_DNA"/>
</dbReference>
<proteinExistence type="predicted"/>
<evidence type="ECO:0000313" key="4">
    <source>
        <dbReference type="Proteomes" id="UP000663854"/>
    </source>
</evidence>
<evidence type="ECO:0000313" key="3">
    <source>
        <dbReference type="EMBL" id="CAF1474566.1"/>
    </source>
</evidence>
<feature type="compositionally biased region" description="Polar residues" evidence="1">
    <location>
        <begin position="377"/>
        <end position="388"/>
    </location>
</feature>
<keyword evidence="5" id="KW-1185">Reference proteome</keyword>
<evidence type="ECO:0000313" key="5">
    <source>
        <dbReference type="Proteomes" id="UP000663870"/>
    </source>
</evidence>
<feature type="region of interest" description="Disordered" evidence="1">
    <location>
        <begin position="351"/>
        <end position="401"/>
    </location>
</feature>
<reference evidence="2" key="1">
    <citation type="submission" date="2021-02" db="EMBL/GenBank/DDBJ databases">
        <authorList>
            <person name="Nowell W R."/>
        </authorList>
    </citation>
    <scope>NUCLEOTIDE SEQUENCE</scope>
</reference>
<evidence type="ECO:0000313" key="2">
    <source>
        <dbReference type="EMBL" id="CAF1201705.1"/>
    </source>
</evidence>
<feature type="compositionally biased region" description="Polar residues" evidence="1">
    <location>
        <begin position="92"/>
        <end position="108"/>
    </location>
</feature>
<comment type="caution">
    <text evidence="2">The sequence shown here is derived from an EMBL/GenBank/DDBJ whole genome shotgun (WGS) entry which is preliminary data.</text>
</comment>
<dbReference type="EMBL" id="CAJNOH010001301">
    <property type="protein sequence ID" value="CAF1201705.1"/>
    <property type="molecule type" value="Genomic_DNA"/>
</dbReference>
<organism evidence="2 4">
    <name type="scientific">Rotaria sordida</name>
    <dbReference type="NCBI Taxonomy" id="392033"/>
    <lineage>
        <taxon>Eukaryota</taxon>
        <taxon>Metazoa</taxon>
        <taxon>Spiralia</taxon>
        <taxon>Gnathifera</taxon>
        <taxon>Rotifera</taxon>
        <taxon>Eurotatoria</taxon>
        <taxon>Bdelloidea</taxon>
        <taxon>Philodinida</taxon>
        <taxon>Philodinidae</taxon>
        <taxon>Rotaria</taxon>
    </lineage>
</organism>
<gene>
    <name evidence="3" type="ORF">JXQ802_LOCUS38937</name>
    <name evidence="2" type="ORF">PYM288_LOCUS24910</name>
</gene>
<sequence length="435" mass="48740">MKRKTSKRPILNKNAKNTSTSLIPIIDATTISSKQVDLGIGTAHLDSHTPCLKANLILKSQKALKRDLLRCSDQRPSLLGSHTLQPPRIHPGSQQIHTATSSSSCDRQQSVRRHSLSMNSRTYYVTIDRIGPWPDISISRLRSDGNELLRPLKNFRNLKNPRVFSPKYYAGLNETTNKFKFYSSTRTYIDEYRKQKGYSLSTQKISQINSLPSSTPIPIQQSDDDQLSGAGTFISGVVVDLNNSTTREDKTLLSTTELSIPHNEFTKSVNNSFEFTNTPPSIPAVTKVFNDPRHINNFPTITMRNGHLRPTRHPPHHTIMTQNQQSIALPSLTGSSLNYISSMNSIEKAYSNSKKSSTQNQSKLFFIDRRQRKKISQRLNGDNEMSSRSQDHSELQATGASLTTISQRSTAVVVYQMPCRPPPIATSQNDVESLS</sequence>